<evidence type="ECO:0000256" key="1">
    <source>
        <dbReference type="SAM" id="SignalP"/>
    </source>
</evidence>
<comment type="caution">
    <text evidence="2">The sequence shown here is derived from an EMBL/GenBank/DDBJ whole genome shotgun (WGS) entry which is preliminary data.</text>
</comment>
<proteinExistence type="predicted"/>
<sequence>MQVKSILCLTSIATLALAANVDDVLRDLELVATQAASLQSAITAFPSMAGVADLSAALSIHATAISVVTTLNETKVNAQTVPTPVSLEDGTQVLDTIDGMKPTVEGALAAAINKKYSFRGLFGDFPGPTAFDLLRQGLLNINSSAVALGDLLGSIVPPEIRAEAFATGEEISGALTEAIAVYSS</sequence>
<protein>
    <submittedName>
        <fullName evidence="2">Uncharacterized protein</fullName>
    </submittedName>
</protein>
<dbReference type="Gene3D" id="1.20.1280.140">
    <property type="match status" value="1"/>
</dbReference>
<reference evidence="2" key="1">
    <citation type="submission" date="2022-07" db="EMBL/GenBank/DDBJ databases">
        <title>Genome Sequence of Leucocoprinus birnbaumii.</title>
        <authorList>
            <person name="Buettner E."/>
        </authorList>
    </citation>
    <scope>NUCLEOTIDE SEQUENCE</scope>
    <source>
        <strain evidence="2">VT141</strain>
    </source>
</reference>
<dbReference type="Pfam" id="PF12296">
    <property type="entry name" value="HsbA"/>
    <property type="match status" value="1"/>
</dbReference>
<feature type="chain" id="PRO_5041974157" evidence="1">
    <location>
        <begin position="19"/>
        <end position="184"/>
    </location>
</feature>
<keyword evidence="1" id="KW-0732">Signal</keyword>
<keyword evidence="3" id="KW-1185">Reference proteome</keyword>
<feature type="signal peptide" evidence="1">
    <location>
        <begin position="1"/>
        <end position="18"/>
    </location>
</feature>
<evidence type="ECO:0000313" key="3">
    <source>
        <dbReference type="Proteomes" id="UP001213000"/>
    </source>
</evidence>
<organism evidence="2 3">
    <name type="scientific">Leucocoprinus birnbaumii</name>
    <dbReference type="NCBI Taxonomy" id="56174"/>
    <lineage>
        <taxon>Eukaryota</taxon>
        <taxon>Fungi</taxon>
        <taxon>Dikarya</taxon>
        <taxon>Basidiomycota</taxon>
        <taxon>Agaricomycotina</taxon>
        <taxon>Agaricomycetes</taxon>
        <taxon>Agaricomycetidae</taxon>
        <taxon>Agaricales</taxon>
        <taxon>Agaricineae</taxon>
        <taxon>Agaricaceae</taxon>
        <taxon>Leucocoprinus</taxon>
    </lineage>
</organism>
<accession>A0AAD5YLI9</accession>
<name>A0AAD5YLI9_9AGAR</name>
<evidence type="ECO:0000313" key="2">
    <source>
        <dbReference type="EMBL" id="KAJ3559872.1"/>
    </source>
</evidence>
<gene>
    <name evidence="2" type="ORF">NP233_g11156</name>
</gene>
<dbReference type="Proteomes" id="UP001213000">
    <property type="component" value="Unassembled WGS sequence"/>
</dbReference>
<dbReference type="AlphaFoldDB" id="A0AAD5YLI9"/>
<dbReference type="InterPro" id="IPR021054">
    <property type="entry name" value="Cell_wall_mannoprotein_1"/>
</dbReference>
<dbReference type="EMBL" id="JANIEX010001269">
    <property type="protein sequence ID" value="KAJ3559872.1"/>
    <property type="molecule type" value="Genomic_DNA"/>
</dbReference>